<dbReference type="Gene3D" id="3.40.50.300">
    <property type="entry name" value="P-loop containing nucleotide triphosphate hydrolases"/>
    <property type="match status" value="1"/>
</dbReference>
<name>A0ABQ7GH95_DUNSA</name>
<dbReference type="SMART" id="SM00382">
    <property type="entry name" value="AAA"/>
    <property type="match status" value="1"/>
</dbReference>
<comment type="similarity">
    <text evidence="3">Belongs to the AAA ATPase family.</text>
</comment>
<dbReference type="Gene3D" id="1.10.8.60">
    <property type="match status" value="1"/>
</dbReference>
<evidence type="ECO:0000256" key="3">
    <source>
        <dbReference type="RuleBase" id="RU003651"/>
    </source>
</evidence>
<dbReference type="InterPro" id="IPR003959">
    <property type="entry name" value="ATPase_AAA_core"/>
</dbReference>
<comment type="caution">
    <text evidence="5">The sequence shown here is derived from an EMBL/GenBank/DDBJ whole genome shotgun (WGS) entry which is preliminary data.</text>
</comment>
<dbReference type="Proteomes" id="UP000815325">
    <property type="component" value="Unassembled WGS sequence"/>
</dbReference>
<dbReference type="EMBL" id="MU069782">
    <property type="protein sequence ID" value="KAF5833970.1"/>
    <property type="molecule type" value="Genomic_DNA"/>
</dbReference>
<dbReference type="InterPro" id="IPR003960">
    <property type="entry name" value="ATPase_AAA_CS"/>
</dbReference>
<proteinExistence type="inferred from homology"/>
<evidence type="ECO:0000313" key="5">
    <source>
        <dbReference type="EMBL" id="KAF5833970.1"/>
    </source>
</evidence>
<dbReference type="PANTHER" id="PTHR23077">
    <property type="entry name" value="AAA-FAMILY ATPASE"/>
    <property type="match status" value="1"/>
</dbReference>
<evidence type="ECO:0000256" key="1">
    <source>
        <dbReference type="ARBA" id="ARBA00022741"/>
    </source>
</evidence>
<evidence type="ECO:0000313" key="6">
    <source>
        <dbReference type="Proteomes" id="UP000815325"/>
    </source>
</evidence>
<dbReference type="InterPro" id="IPR003593">
    <property type="entry name" value="AAA+_ATPase"/>
</dbReference>
<keyword evidence="5" id="KW-0378">Hydrolase</keyword>
<evidence type="ECO:0000259" key="4">
    <source>
        <dbReference type="SMART" id="SM00382"/>
    </source>
</evidence>
<protein>
    <submittedName>
        <fullName evidence="5">P-loop containing nucleoside triphosphate hydrolase protein</fullName>
    </submittedName>
</protein>
<dbReference type="CDD" id="cd19511">
    <property type="entry name" value="RecA-like_CDC48_r2-like"/>
    <property type="match status" value="1"/>
</dbReference>
<evidence type="ECO:0000256" key="2">
    <source>
        <dbReference type="ARBA" id="ARBA00022840"/>
    </source>
</evidence>
<dbReference type="PROSITE" id="PS00674">
    <property type="entry name" value="AAA"/>
    <property type="match status" value="1"/>
</dbReference>
<dbReference type="InterPro" id="IPR050168">
    <property type="entry name" value="AAA_ATPase_domain"/>
</dbReference>
<organism evidence="5 6">
    <name type="scientific">Dunaliella salina</name>
    <name type="common">Green alga</name>
    <name type="synonym">Protococcus salinus</name>
    <dbReference type="NCBI Taxonomy" id="3046"/>
    <lineage>
        <taxon>Eukaryota</taxon>
        <taxon>Viridiplantae</taxon>
        <taxon>Chlorophyta</taxon>
        <taxon>core chlorophytes</taxon>
        <taxon>Chlorophyceae</taxon>
        <taxon>CS clade</taxon>
        <taxon>Chlamydomonadales</taxon>
        <taxon>Dunaliellaceae</taxon>
        <taxon>Dunaliella</taxon>
    </lineage>
</organism>
<dbReference type="Pfam" id="PF00004">
    <property type="entry name" value="AAA"/>
    <property type="match status" value="1"/>
</dbReference>
<reference evidence="5" key="1">
    <citation type="submission" date="2017-08" db="EMBL/GenBank/DDBJ databases">
        <authorList>
            <person name="Polle J.E."/>
            <person name="Barry K."/>
            <person name="Cushman J."/>
            <person name="Schmutz J."/>
            <person name="Tran D."/>
            <person name="Hathwaick L.T."/>
            <person name="Yim W.C."/>
            <person name="Jenkins J."/>
            <person name="Mckie-Krisberg Z.M."/>
            <person name="Prochnik S."/>
            <person name="Lindquist E."/>
            <person name="Dockter R.B."/>
            <person name="Adam C."/>
            <person name="Molina H."/>
            <person name="Bunkerborg J."/>
            <person name="Jin E."/>
            <person name="Buchheim M."/>
            <person name="Magnuson J."/>
        </authorList>
    </citation>
    <scope>NUCLEOTIDE SEQUENCE</scope>
    <source>
        <strain evidence="5">CCAP 19/18</strain>
    </source>
</reference>
<feature type="domain" description="AAA+ ATPase" evidence="4">
    <location>
        <begin position="13"/>
        <end position="149"/>
    </location>
</feature>
<dbReference type="SUPFAM" id="SSF52540">
    <property type="entry name" value="P-loop containing nucleoside triphosphate hydrolases"/>
    <property type="match status" value="1"/>
</dbReference>
<dbReference type="PANTHER" id="PTHR23077:SF171">
    <property type="entry name" value="NUCLEAR VALOSIN-CONTAINING PROTEIN-LIKE"/>
    <property type="match status" value="1"/>
</dbReference>
<feature type="non-terminal residue" evidence="5">
    <location>
        <position position="180"/>
    </location>
</feature>
<accession>A0ABQ7GH95</accession>
<keyword evidence="2 3" id="KW-0067">ATP-binding</keyword>
<dbReference type="GO" id="GO:0016787">
    <property type="term" value="F:hydrolase activity"/>
    <property type="evidence" value="ECO:0007669"/>
    <property type="project" value="UniProtKB-KW"/>
</dbReference>
<gene>
    <name evidence="5" type="ORF">DUNSADRAFT_9534</name>
</gene>
<dbReference type="InterPro" id="IPR027417">
    <property type="entry name" value="P-loop_NTPase"/>
</dbReference>
<sequence length="180" mass="19319">MHPERFQALGLSSATGVLLYGPPGCGKTLVAKAVAHESGANFMSIKGPELLNKYVGESERAVRQLFSRARAAHPCVLFFDELDALAPRRGTDNNQAAERVVNQLLTEMDGIDGRLGVFLVAATNRPDMIDPALLRPGRLDKILYVPLPPPDGRAAILKALVRNTPLAPGVDIQSIGMSAR</sequence>
<keyword evidence="6" id="KW-1185">Reference proteome</keyword>
<keyword evidence="1 3" id="KW-0547">Nucleotide-binding</keyword>